<dbReference type="AlphaFoldDB" id="A0A5B7DM97"/>
<proteinExistence type="predicted"/>
<evidence type="ECO:0000256" key="1">
    <source>
        <dbReference type="SAM" id="MobiDB-lite"/>
    </source>
</evidence>
<comment type="caution">
    <text evidence="2">The sequence shown here is derived from an EMBL/GenBank/DDBJ whole genome shotgun (WGS) entry which is preliminary data.</text>
</comment>
<keyword evidence="3" id="KW-1185">Reference proteome</keyword>
<feature type="region of interest" description="Disordered" evidence="1">
    <location>
        <begin position="18"/>
        <end position="38"/>
    </location>
</feature>
<evidence type="ECO:0000313" key="3">
    <source>
        <dbReference type="Proteomes" id="UP000324222"/>
    </source>
</evidence>
<evidence type="ECO:0000313" key="2">
    <source>
        <dbReference type="EMBL" id="MPC22174.1"/>
    </source>
</evidence>
<accession>A0A5B7DM97</accession>
<dbReference type="EMBL" id="VSRR010001058">
    <property type="protein sequence ID" value="MPC22174.1"/>
    <property type="molecule type" value="Genomic_DNA"/>
</dbReference>
<sequence>MNLALNNTSVVWAYLSSGGGGGGSGESLAAKKHAGVEETSAMPSNGRCYLARRRPLPVCRPPLGIIVRQVRAVQAELSVASAIRSTFLV</sequence>
<protein>
    <submittedName>
        <fullName evidence="2">Uncharacterized protein</fullName>
    </submittedName>
</protein>
<reference evidence="2 3" key="1">
    <citation type="submission" date="2019-05" db="EMBL/GenBank/DDBJ databases">
        <title>Another draft genome of Portunus trituberculatus and its Hox gene families provides insights of decapod evolution.</title>
        <authorList>
            <person name="Jeong J.-H."/>
            <person name="Song I."/>
            <person name="Kim S."/>
            <person name="Choi T."/>
            <person name="Kim D."/>
            <person name="Ryu S."/>
            <person name="Kim W."/>
        </authorList>
    </citation>
    <scope>NUCLEOTIDE SEQUENCE [LARGE SCALE GENOMIC DNA]</scope>
    <source>
        <tissue evidence="2">Muscle</tissue>
    </source>
</reference>
<dbReference type="Proteomes" id="UP000324222">
    <property type="component" value="Unassembled WGS sequence"/>
</dbReference>
<name>A0A5B7DM97_PORTR</name>
<gene>
    <name evidence="2" type="ORF">E2C01_015181</name>
</gene>
<organism evidence="2 3">
    <name type="scientific">Portunus trituberculatus</name>
    <name type="common">Swimming crab</name>
    <name type="synonym">Neptunus trituberculatus</name>
    <dbReference type="NCBI Taxonomy" id="210409"/>
    <lineage>
        <taxon>Eukaryota</taxon>
        <taxon>Metazoa</taxon>
        <taxon>Ecdysozoa</taxon>
        <taxon>Arthropoda</taxon>
        <taxon>Crustacea</taxon>
        <taxon>Multicrustacea</taxon>
        <taxon>Malacostraca</taxon>
        <taxon>Eumalacostraca</taxon>
        <taxon>Eucarida</taxon>
        <taxon>Decapoda</taxon>
        <taxon>Pleocyemata</taxon>
        <taxon>Brachyura</taxon>
        <taxon>Eubrachyura</taxon>
        <taxon>Portunoidea</taxon>
        <taxon>Portunidae</taxon>
        <taxon>Portuninae</taxon>
        <taxon>Portunus</taxon>
    </lineage>
</organism>